<keyword evidence="4 5" id="KW-0103">Bromodomain</keyword>
<dbReference type="InterPro" id="IPR003960">
    <property type="entry name" value="ATPase_AAA_CS"/>
</dbReference>
<dbReference type="CDD" id="cd04369">
    <property type="entry name" value="Bromodomain"/>
    <property type="match status" value="1"/>
</dbReference>
<feature type="compositionally biased region" description="Basic and acidic residues" evidence="6">
    <location>
        <begin position="257"/>
        <end position="283"/>
    </location>
</feature>
<dbReference type="PANTHER" id="PTHR23069:SF0">
    <property type="entry name" value="TAT-BINDING HOMOLOG 7"/>
    <property type="match status" value="1"/>
</dbReference>
<dbReference type="InterPro" id="IPR003959">
    <property type="entry name" value="ATPase_AAA_core"/>
</dbReference>
<feature type="compositionally biased region" description="Basic residues" evidence="6">
    <location>
        <begin position="796"/>
        <end position="808"/>
    </location>
</feature>
<feature type="region of interest" description="Disordered" evidence="6">
    <location>
        <begin position="612"/>
        <end position="702"/>
    </location>
</feature>
<name>A0ABQ8FN31_9FUNG</name>
<protein>
    <recommendedName>
        <fullName evidence="7">Bromo domain-containing protein</fullName>
    </recommendedName>
</protein>
<feature type="region of interest" description="Disordered" evidence="6">
    <location>
        <begin position="143"/>
        <end position="187"/>
    </location>
</feature>
<dbReference type="Pfam" id="PF00004">
    <property type="entry name" value="AAA"/>
    <property type="match status" value="1"/>
</dbReference>
<evidence type="ECO:0000259" key="7">
    <source>
        <dbReference type="PROSITE" id="PS50014"/>
    </source>
</evidence>
<dbReference type="Gene3D" id="1.20.920.10">
    <property type="entry name" value="Bromodomain-like"/>
    <property type="match status" value="1"/>
</dbReference>
<evidence type="ECO:0000256" key="6">
    <source>
        <dbReference type="SAM" id="MobiDB-lite"/>
    </source>
</evidence>
<evidence type="ECO:0000256" key="4">
    <source>
        <dbReference type="ARBA" id="ARBA00023117"/>
    </source>
</evidence>
<feature type="region of interest" description="Disordered" evidence="6">
    <location>
        <begin position="778"/>
        <end position="830"/>
    </location>
</feature>
<feature type="compositionally biased region" description="Low complexity" evidence="6">
    <location>
        <begin position="285"/>
        <end position="298"/>
    </location>
</feature>
<dbReference type="PROSITE" id="PS00674">
    <property type="entry name" value="AAA"/>
    <property type="match status" value="1"/>
</dbReference>
<evidence type="ECO:0000256" key="3">
    <source>
        <dbReference type="ARBA" id="ARBA00022840"/>
    </source>
</evidence>
<comment type="caution">
    <text evidence="8">The sequence shown here is derived from an EMBL/GenBank/DDBJ whole genome shotgun (WGS) entry which is preliminary data.</text>
</comment>
<keyword evidence="2" id="KW-0547">Nucleotide-binding</keyword>
<accession>A0ABQ8FN31</accession>
<gene>
    <name evidence="8" type="ORF">BASA50_001804</name>
</gene>
<dbReference type="PANTHER" id="PTHR23069">
    <property type="entry name" value="AAA DOMAIN-CONTAINING"/>
    <property type="match status" value="1"/>
</dbReference>
<dbReference type="InterPro" id="IPR003593">
    <property type="entry name" value="AAA+_ATPase"/>
</dbReference>
<keyword evidence="3" id="KW-0067">ATP-binding</keyword>
<comment type="similarity">
    <text evidence="1">Belongs to the AAA ATPase family.</text>
</comment>
<dbReference type="Pfam" id="PF17862">
    <property type="entry name" value="AAA_lid_3"/>
    <property type="match status" value="1"/>
</dbReference>
<proteinExistence type="inferred from homology"/>
<feature type="region of interest" description="Disordered" evidence="6">
    <location>
        <begin position="249"/>
        <end position="304"/>
    </location>
</feature>
<feature type="compositionally biased region" description="Polar residues" evidence="6">
    <location>
        <begin position="816"/>
        <end position="825"/>
    </location>
</feature>
<keyword evidence="9" id="KW-1185">Reference proteome</keyword>
<dbReference type="InterPro" id="IPR045199">
    <property type="entry name" value="ATAD2-like"/>
</dbReference>
<dbReference type="InterPro" id="IPR036427">
    <property type="entry name" value="Bromodomain-like_sf"/>
</dbReference>
<dbReference type="Gene3D" id="1.10.8.60">
    <property type="match status" value="1"/>
</dbReference>
<dbReference type="SUPFAM" id="SSF47370">
    <property type="entry name" value="Bromodomain"/>
    <property type="match status" value="1"/>
</dbReference>
<evidence type="ECO:0000256" key="1">
    <source>
        <dbReference type="ARBA" id="ARBA00006914"/>
    </source>
</evidence>
<sequence length="1853" mass="204410">MVDRLGGRSRQVHVLDQQQLQQQQLQQQQSMRRSFPTHLPSSPIQVSSSTSSSTSSASLSPSPQAQRPRLIPHSQSPQLHLSPKLRSDRLSSHRNSNPLIRTDSHSEIVSGTDSDSVSSNSSALVLSELSSGIDEDYVLNTADQHHSRHRSIQPFGQRLSRRGYASGSCHSQSGSESSTSSVQLQSPSMKPIVVSTGDAALPTAGAASTSQKKLIHVDASSTLPLNRRPPTKTPMVALKSGGVISSRGLAHSESNIQDERPAKRVHYTDEKGSHRLQRSDSRMKSTTNSSNLNYTTHNTDTDISSGDDCYNSSIAFESAPTQQIDKNRPLADQQSECAASPKSIQKQQHNGILHAKPTSTADLSQAYLMNASQPVMPAGIHRQARLRRTLEHRVNSDPQPLVQIPLPLITTSNQPRVLRPSVTITSLPKTIVTTNTDKQLGGVTKMQLQSETTNLTDKGQRLPFQDAIPTQQDLTSSPTAILSPSKYVIEKESRFGRRMRRPVSYLESDTFRLKFGLGLGTGSDDTTDHTPQVFPPLTRKRGRLDKHQDVVQTSWSSAYPEKTLSISSRSTRQLKKEARSLGGGVSHRVLRRSIVVSDENDDYGDTRSMAYTQSSLQRSKREARSCEGVLTVSDTDQSDHSKGMNGESGDANAHSDGHHDSVCNDSIAEEDTADQVLSGERVAQTKSRSGTHDDAQTTLSSVVLNKNASLHRSDDSDVGENELSGEQVPLNTTVVGGRALRIRKSHVSTYDERSSLDDTGRRGKGRFSRLEKIVNATQPRGRKKGSMASQIGNGNRNKRGSLARHHRSERGFHGLSNDTGSQNNGMYGRRLRKREPVDYTRQLMPPDLSQLLALDRPNESAIQGGVATTGLDADHEGGKSTWNYHASHLDLSQSNGAGRSRLNEDDDDATPVIAQGRIFALFSGVQNIRGSTVPLNMSDMLRAEEQNLMKGVDATTRKLIDSKKLSITQNAEFFDAGKVDFSMVAGFDEHIKSLKEMVGLPLMYPEIFEKFSIAPPRGVLFHGPPGTGKTLMARALAASCSTSNRPVAFFMRRGADVLSKWVGESERQLRILFEQARAWQPSMIFFDEIDGLAPVRSSKQDQIHSSVVSTLLALMDGLDNRGQVVVIGATNRLDSIDPALRRPGRFDRELYFGLPKAAARRQIIDIHIKSWLPPLDEGTKESLTHLTKGYSGADIKALCTEAALHAVRSSFPAIYDVGHKLEIRLDEIQVRPVDFYESMRKVVPSMERSATVYGRPLSLTLSILLRDAHAAMGRVICSISEILRHAHKQQPYSANSFDGSDHAGVSLQNGHGGQAVSAIQYLKAFEPRILVVGEDGMGQEAIGAAAIDMLQSEKYFIETVDATVLLSRSESIESSLIQSFRELKRHKPSVLYLPRIDSLWDMFDDRTRGVFLSLLRMNRHELYLILATSHGELDDLSVDIQSLFFAEIASHSNFGWKRIIHMKPPDSQARRIFFSHLLSEVDHPSIAYERDPALSPSQPSQFKHALAQVAESPAEILTEIQRLDLRREYDKHRLALRQHLMHIIQDLKKSFRVFAKPVDRELHPLYNPAIPMDLGTMEDKTMNDAYETIDAFMADIALIVANAEQFNDARVFAQKEILVKVIRLRDAAREHIGMIPRDIVRTSWYCYALLRSDMMKDPQRIDVDETVLPSVEIGRQELKAGAIGSRQRGSEKQHNIEIHGTLGTGVKIDHSEQSPPRLIDRNQGQSQCGGISNGAELDIQLHATLSDSIESAENESLLDVDRVQPSGVTICMNATSPDTPHSNSGMSQLLAWLVSSTDGLTVTKLEDLGVALASVVISRHASNNNTSRSSGSSHDTVNELRTIAIHLLNVDQS</sequence>
<reference evidence="8 9" key="1">
    <citation type="submission" date="2021-02" db="EMBL/GenBank/DDBJ databases">
        <title>Variation within the Batrachochytrium salamandrivorans European outbreak.</title>
        <authorList>
            <person name="Kelly M."/>
            <person name="Pasmans F."/>
            <person name="Shea T.P."/>
            <person name="Munoz J.F."/>
            <person name="Carranza S."/>
            <person name="Cuomo C.A."/>
            <person name="Martel A."/>
        </authorList>
    </citation>
    <scope>NUCLEOTIDE SEQUENCE [LARGE SCALE GENOMIC DNA]</scope>
    <source>
        <strain evidence="8 9">AMFP18/2</strain>
    </source>
</reference>
<evidence type="ECO:0000256" key="2">
    <source>
        <dbReference type="ARBA" id="ARBA00022741"/>
    </source>
</evidence>
<evidence type="ECO:0000313" key="8">
    <source>
        <dbReference type="EMBL" id="KAH6601126.1"/>
    </source>
</evidence>
<dbReference type="SMART" id="SM00297">
    <property type="entry name" value="BROMO"/>
    <property type="match status" value="1"/>
</dbReference>
<feature type="compositionally biased region" description="Low complexity" evidence="6">
    <location>
        <begin position="109"/>
        <end position="120"/>
    </location>
</feature>
<evidence type="ECO:0000256" key="5">
    <source>
        <dbReference type="PROSITE-ProRule" id="PRU00035"/>
    </source>
</evidence>
<feature type="compositionally biased region" description="Low complexity" evidence="6">
    <location>
        <begin position="39"/>
        <end position="65"/>
    </location>
</feature>
<feature type="compositionally biased region" description="Low complexity" evidence="6">
    <location>
        <begin position="166"/>
        <end position="187"/>
    </location>
</feature>
<dbReference type="InterPro" id="IPR041569">
    <property type="entry name" value="AAA_lid_3"/>
</dbReference>
<feature type="compositionally biased region" description="Basic and acidic residues" evidence="6">
    <location>
        <begin position="653"/>
        <end position="662"/>
    </location>
</feature>
<dbReference type="InterPro" id="IPR027417">
    <property type="entry name" value="P-loop_NTPase"/>
</dbReference>
<feature type="domain" description="Bromo" evidence="7">
    <location>
        <begin position="1546"/>
        <end position="1614"/>
    </location>
</feature>
<dbReference type="Proteomes" id="UP001648503">
    <property type="component" value="Unassembled WGS sequence"/>
</dbReference>
<organism evidence="8 9">
    <name type="scientific">Batrachochytrium salamandrivorans</name>
    <dbReference type="NCBI Taxonomy" id="1357716"/>
    <lineage>
        <taxon>Eukaryota</taxon>
        <taxon>Fungi</taxon>
        <taxon>Fungi incertae sedis</taxon>
        <taxon>Chytridiomycota</taxon>
        <taxon>Chytridiomycota incertae sedis</taxon>
        <taxon>Chytridiomycetes</taxon>
        <taxon>Rhizophydiales</taxon>
        <taxon>Rhizophydiales incertae sedis</taxon>
        <taxon>Batrachochytrium</taxon>
    </lineage>
</organism>
<feature type="compositionally biased region" description="Low complexity" evidence="6">
    <location>
        <begin position="17"/>
        <end position="29"/>
    </location>
</feature>
<dbReference type="Gene3D" id="3.40.50.300">
    <property type="entry name" value="P-loop containing nucleotide triphosphate hydrolases"/>
    <property type="match status" value="1"/>
</dbReference>
<dbReference type="InterPro" id="IPR001487">
    <property type="entry name" value="Bromodomain"/>
</dbReference>
<dbReference type="SMART" id="SM00382">
    <property type="entry name" value="AAA"/>
    <property type="match status" value="1"/>
</dbReference>
<dbReference type="EMBL" id="JAFCIX010000017">
    <property type="protein sequence ID" value="KAH6601126.1"/>
    <property type="molecule type" value="Genomic_DNA"/>
</dbReference>
<dbReference type="Pfam" id="PF00439">
    <property type="entry name" value="Bromodomain"/>
    <property type="match status" value="1"/>
</dbReference>
<evidence type="ECO:0000313" key="9">
    <source>
        <dbReference type="Proteomes" id="UP001648503"/>
    </source>
</evidence>
<dbReference type="PROSITE" id="PS50014">
    <property type="entry name" value="BROMODOMAIN_2"/>
    <property type="match status" value="1"/>
</dbReference>
<dbReference type="SUPFAM" id="SSF52540">
    <property type="entry name" value="P-loop containing nucleoside triphosphate hydrolases"/>
    <property type="match status" value="2"/>
</dbReference>
<feature type="region of interest" description="Disordered" evidence="6">
    <location>
        <begin position="1"/>
        <end position="120"/>
    </location>
</feature>